<keyword evidence="1 3" id="KW-0853">WD repeat</keyword>
<feature type="repeat" description="WD" evidence="3">
    <location>
        <begin position="261"/>
        <end position="303"/>
    </location>
</feature>
<dbReference type="InterPro" id="IPR020472">
    <property type="entry name" value="WD40_PAC1"/>
</dbReference>
<dbReference type="EMBL" id="UZAU01000833">
    <property type="status" value="NOT_ANNOTATED_CDS"/>
    <property type="molecule type" value="Genomic_DNA"/>
</dbReference>
<evidence type="ECO:0000256" key="1">
    <source>
        <dbReference type="ARBA" id="ARBA00022574"/>
    </source>
</evidence>
<dbReference type="Proteomes" id="UP000596661">
    <property type="component" value="Unassembled WGS sequence"/>
</dbReference>
<evidence type="ECO:0000313" key="5">
    <source>
        <dbReference type="Proteomes" id="UP000596661"/>
    </source>
</evidence>
<dbReference type="OrthoDB" id="727118at2759"/>
<dbReference type="Gene3D" id="2.130.10.10">
    <property type="entry name" value="YVTN repeat-like/Quinoprotein amine dehydrogenase"/>
    <property type="match status" value="2"/>
</dbReference>
<dbReference type="PROSITE" id="PS50082">
    <property type="entry name" value="WD_REPEATS_2"/>
    <property type="match status" value="2"/>
</dbReference>
<dbReference type="SUPFAM" id="SSF50978">
    <property type="entry name" value="WD40 repeat-like"/>
    <property type="match status" value="1"/>
</dbReference>
<evidence type="ECO:0000313" key="4">
    <source>
        <dbReference type="EnsemblPlants" id="cds.evm.model.10.2121"/>
    </source>
</evidence>
<proteinExistence type="predicted"/>
<protein>
    <submittedName>
        <fullName evidence="4">Uncharacterized protein</fullName>
    </submittedName>
</protein>
<dbReference type="InterPro" id="IPR019775">
    <property type="entry name" value="WD40_repeat_CS"/>
</dbReference>
<dbReference type="Pfam" id="PF00400">
    <property type="entry name" value="WD40"/>
    <property type="match status" value="3"/>
</dbReference>
<dbReference type="Gramene" id="evm.model.10.2121">
    <property type="protein sequence ID" value="cds.evm.model.10.2121"/>
    <property type="gene ID" value="evm.TU.10.2121"/>
</dbReference>
<feature type="repeat" description="WD" evidence="3">
    <location>
        <begin position="209"/>
        <end position="254"/>
    </location>
</feature>
<dbReference type="InterPro" id="IPR001680">
    <property type="entry name" value="WD40_rpt"/>
</dbReference>
<reference evidence="4" key="1">
    <citation type="submission" date="2021-03" db="UniProtKB">
        <authorList>
            <consortium name="EnsemblPlants"/>
        </authorList>
    </citation>
    <scope>IDENTIFICATION</scope>
</reference>
<dbReference type="SMART" id="SM00320">
    <property type="entry name" value="WD40"/>
    <property type="match status" value="5"/>
</dbReference>
<dbReference type="PROSITE" id="PS00678">
    <property type="entry name" value="WD_REPEATS_1"/>
    <property type="match status" value="1"/>
</dbReference>
<evidence type="ECO:0000256" key="2">
    <source>
        <dbReference type="ARBA" id="ARBA00022737"/>
    </source>
</evidence>
<dbReference type="AlphaFoldDB" id="A0A803QM65"/>
<dbReference type="InterPro" id="IPR036047">
    <property type="entry name" value="F-box-like_dom_sf"/>
</dbReference>
<dbReference type="OMA" id="RASAYCD"/>
<organism evidence="4 5">
    <name type="scientific">Cannabis sativa</name>
    <name type="common">Hemp</name>
    <name type="synonym">Marijuana</name>
    <dbReference type="NCBI Taxonomy" id="3483"/>
    <lineage>
        <taxon>Eukaryota</taxon>
        <taxon>Viridiplantae</taxon>
        <taxon>Streptophyta</taxon>
        <taxon>Embryophyta</taxon>
        <taxon>Tracheophyta</taxon>
        <taxon>Spermatophyta</taxon>
        <taxon>Magnoliopsida</taxon>
        <taxon>eudicotyledons</taxon>
        <taxon>Gunneridae</taxon>
        <taxon>Pentapetalae</taxon>
        <taxon>rosids</taxon>
        <taxon>fabids</taxon>
        <taxon>Rosales</taxon>
        <taxon>Cannabaceae</taxon>
        <taxon>Cannabis</taxon>
    </lineage>
</organism>
<name>A0A803QM65_CANSA</name>
<dbReference type="EnsemblPlants" id="evm.model.10.2121">
    <property type="protein sequence ID" value="cds.evm.model.10.2121"/>
    <property type="gene ID" value="evm.TU.10.2121"/>
</dbReference>
<dbReference type="SUPFAM" id="SSF81383">
    <property type="entry name" value="F-box domain"/>
    <property type="match status" value="1"/>
</dbReference>
<sequence length="494" mass="54750">MAESVEKSSTFMVRNRAWSSETTITDVNVDSLSQCATFLNLQEVSNMAMTCNLFKKVAYSDPIWHRLYREHWHREIPAAVSQKLGARDAYLARHKSVNQFEFSDPIGFDTFTASKPVDHLIIDNNTIIFAHGPWLRITNINTPFLTKGSTVMLNGHTERITCMRLFSANETPLFQRESQSDDDDEKFIVTSSKDRSIRVWWKGSCYKTFRGHSATVSALSDELLGDGVGNILASGGDDGTVRLWSLEAGVKSGQHALKATLCGHDKTVKLMSLAKYKPSHLVTVSKDSKVRVWDTVVSTAANSSSCVGMTSVPGLPVNMKCHETMLLIASGTSVTVIDLRTMKKVITAATHESRLCSFEALPSKYLICAGSKDKALLWDVRRNHTEQNSKPIAELDGHRGPVNLLHMDQYKVVTAGRKDAGVNVWEANTGIQTNSLLCEYGDQGENAAPNGCSALAVSKTRIVTASYGHGYGLMRFRDFYQAFSPMFEPNQRFD</sequence>
<dbReference type="PANTHER" id="PTHR44156">
    <property type="entry name" value="SUPERNUMERARY LIMBS, ISOFORM B-RELATED"/>
    <property type="match status" value="1"/>
</dbReference>
<dbReference type="PROSITE" id="PS50294">
    <property type="entry name" value="WD_REPEATS_REGION"/>
    <property type="match status" value="1"/>
</dbReference>
<evidence type="ECO:0000256" key="3">
    <source>
        <dbReference type="PROSITE-ProRule" id="PRU00221"/>
    </source>
</evidence>
<keyword evidence="5" id="KW-1185">Reference proteome</keyword>
<dbReference type="PRINTS" id="PR00320">
    <property type="entry name" value="GPROTEINBRPT"/>
</dbReference>
<dbReference type="InterPro" id="IPR053299">
    <property type="entry name" value="ASTRA_WD_repeat"/>
</dbReference>
<dbReference type="InterPro" id="IPR015943">
    <property type="entry name" value="WD40/YVTN_repeat-like_dom_sf"/>
</dbReference>
<accession>A0A803QM65</accession>
<dbReference type="InterPro" id="IPR036322">
    <property type="entry name" value="WD40_repeat_dom_sf"/>
</dbReference>
<keyword evidence="2" id="KW-0677">Repeat</keyword>